<dbReference type="Gene3D" id="3.90.180.10">
    <property type="entry name" value="Medium-chain alcohol dehydrogenases, catalytic domain"/>
    <property type="match status" value="1"/>
</dbReference>
<evidence type="ECO:0000259" key="10">
    <source>
        <dbReference type="SMART" id="SM00829"/>
    </source>
</evidence>
<dbReference type="CDD" id="cd05284">
    <property type="entry name" value="arabinose_DH_like"/>
    <property type="match status" value="1"/>
</dbReference>
<protein>
    <recommendedName>
        <fullName evidence="3">alcohol dehydrogenase</fullName>
        <ecNumber evidence="3">1.1.1.1</ecNumber>
    </recommendedName>
</protein>
<dbReference type="RefSeq" id="WP_066887006.1">
    <property type="nucleotide sequence ID" value="NZ_CP171739.1"/>
</dbReference>
<keyword evidence="5 9" id="KW-0862">Zinc</keyword>
<dbReference type="InterPro" id="IPR036291">
    <property type="entry name" value="NAD(P)-bd_dom_sf"/>
</dbReference>
<evidence type="ECO:0000313" key="14">
    <source>
        <dbReference type="Proteomes" id="UP000070188"/>
    </source>
</evidence>
<sequence length="342" mass="36254">MKAARLHDYAEGRLRLDEVATPTVTGPHDVIVRIGGAGVCRTDLHVIESVWKETLQPRLPYTLGHENAGWVEEIGSAVTTVRPGDAVILHPLVTCGVCAGCRRGEDMYCANSSFPGLNADGGFAEYIRTNERAVIRLAEHLEPREVAPFADAGITAYRAVKKAASQLTAGTRCVVIGAGGLGHIGIQCLKALCPAEVVVVDTSDEALKLAEELGADHTVDATDDPVAQVRDLSGGAGVEAVIDFVGEHGTTEQGPAMLTQGGTYYVVGYGGRVDLAALQIIFNEINVVGNLVGNYTELCELMALAAAGKVRLHTQYYSLDQVNEALDDLSRGRVRGRAVLVP</sequence>
<name>A0A132MSY5_9ACTN</name>
<keyword evidence="14" id="KW-1185">Reference proteome</keyword>
<dbReference type="AlphaFoldDB" id="A0A132MSY5"/>
<dbReference type="InterPro" id="IPR011032">
    <property type="entry name" value="GroES-like_sf"/>
</dbReference>
<dbReference type="Proteomes" id="UP000070659">
    <property type="component" value="Unassembled WGS sequence"/>
</dbReference>
<dbReference type="InterPro" id="IPR020843">
    <property type="entry name" value="ER"/>
</dbReference>
<dbReference type="OrthoDB" id="334894at2"/>
<dbReference type="GO" id="GO:0008270">
    <property type="term" value="F:zinc ion binding"/>
    <property type="evidence" value="ECO:0007669"/>
    <property type="project" value="InterPro"/>
</dbReference>
<dbReference type="InterPro" id="IPR002328">
    <property type="entry name" value="ADH_Zn_CS"/>
</dbReference>
<evidence type="ECO:0000256" key="9">
    <source>
        <dbReference type="RuleBase" id="RU361277"/>
    </source>
</evidence>
<keyword evidence="4 9" id="KW-0479">Metal-binding</keyword>
<comment type="catalytic activity">
    <reaction evidence="8">
        <text>a primary alcohol + NAD(+) = an aldehyde + NADH + H(+)</text>
        <dbReference type="Rhea" id="RHEA:10736"/>
        <dbReference type="ChEBI" id="CHEBI:15378"/>
        <dbReference type="ChEBI" id="CHEBI:15734"/>
        <dbReference type="ChEBI" id="CHEBI:17478"/>
        <dbReference type="ChEBI" id="CHEBI:57540"/>
        <dbReference type="ChEBI" id="CHEBI:57945"/>
        <dbReference type="EC" id="1.1.1.1"/>
    </reaction>
</comment>
<evidence type="ECO:0000313" key="12">
    <source>
        <dbReference type="EMBL" id="KWX04682.1"/>
    </source>
</evidence>
<evidence type="ECO:0000256" key="1">
    <source>
        <dbReference type="ARBA" id="ARBA00001947"/>
    </source>
</evidence>
<dbReference type="SMART" id="SM00829">
    <property type="entry name" value="PKS_ER"/>
    <property type="match status" value="1"/>
</dbReference>
<evidence type="ECO:0000313" key="15">
    <source>
        <dbReference type="Proteomes" id="UP000070598"/>
    </source>
</evidence>
<reference evidence="11" key="3">
    <citation type="submission" date="2015-04" db="EMBL/GenBank/DDBJ databases">
        <title>Physiological reanalysis, assessment of diazotrophy, and genome sequences of multiple isolates of Streptomyces thermoautotrophicus.</title>
        <authorList>
            <person name="MacKellar D.C."/>
            <person name="Lieber L."/>
            <person name="Norman J."/>
            <person name="Bolger A."/>
            <person name="Tobin C."/>
            <person name="Murray J.W."/>
            <person name="Woodward J."/>
            <person name="Friesen M."/>
            <person name="Prell J."/>
        </authorList>
    </citation>
    <scope>NUCLEOTIDE SEQUENCE [LARGE SCALE GENOMIC DNA]</scope>
    <source>
        <strain evidence="11">H1</strain>
    </source>
</reference>
<dbReference type="SUPFAM" id="SSF51735">
    <property type="entry name" value="NAD(P)-binding Rossmann-fold domains"/>
    <property type="match status" value="1"/>
</dbReference>
<dbReference type="Proteomes" id="UP000070188">
    <property type="component" value="Unassembled WGS sequence"/>
</dbReference>
<dbReference type="Pfam" id="PF00107">
    <property type="entry name" value="ADH_zinc_N"/>
    <property type="match status" value="1"/>
</dbReference>
<evidence type="ECO:0000256" key="6">
    <source>
        <dbReference type="ARBA" id="ARBA00023002"/>
    </source>
</evidence>
<comment type="catalytic activity">
    <reaction evidence="7">
        <text>a secondary alcohol + NAD(+) = a ketone + NADH + H(+)</text>
        <dbReference type="Rhea" id="RHEA:10740"/>
        <dbReference type="ChEBI" id="CHEBI:15378"/>
        <dbReference type="ChEBI" id="CHEBI:17087"/>
        <dbReference type="ChEBI" id="CHEBI:35681"/>
        <dbReference type="ChEBI" id="CHEBI:57540"/>
        <dbReference type="ChEBI" id="CHEBI:57945"/>
        <dbReference type="EC" id="1.1.1.1"/>
    </reaction>
</comment>
<evidence type="ECO:0000256" key="3">
    <source>
        <dbReference type="ARBA" id="ARBA00013190"/>
    </source>
</evidence>
<dbReference type="PATRIC" id="fig|1469144.10.peg.2174"/>
<evidence type="ECO:0000313" key="13">
    <source>
        <dbReference type="EMBL" id="KWX06879.1"/>
    </source>
</evidence>
<dbReference type="EC" id="1.1.1.1" evidence="3"/>
<dbReference type="STRING" id="1469144.LI90_2005"/>
<dbReference type="SUPFAM" id="SSF50129">
    <property type="entry name" value="GroES-like"/>
    <property type="match status" value="1"/>
</dbReference>
<dbReference type="PROSITE" id="PS00059">
    <property type="entry name" value="ADH_ZINC"/>
    <property type="match status" value="1"/>
</dbReference>
<dbReference type="Gene3D" id="3.40.50.720">
    <property type="entry name" value="NAD(P)-binding Rossmann-like Domain"/>
    <property type="match status" value="1"/>
</dbReference>
<feature type="domain" description="Enoyl reductase (ER)" evidence="10">
    <location>
        <begin position="12"/>
        <end position="340"/>
    </location>
</feature>
<reference evidence="15" key="2">
    <citation type="submission" date="2015-02" db="EMBL/GenBank/DDBJ databases">
        <title>Physiological reanalysis, assessment of diazotrophy, and genome sequences of multiple isolates of Streptomyces thermoautotrophicus.</title>
        <authorList>
            <person name="MacKellar D.C."/>
            <person name="Lieber L."/>
            <person name="Norman J."/>
            <person name="Bolger A."/>
            <person name="Tobin C."/>
            <person name="Murray J.W."/>
            <person name="Friesen M."/>
            <person name="Prell J."/>
        </authorList>
    </citation>
    <scope>NUCLEOTIDE SEQUENCE [LARGE SCALE GENOMIC DNA]</scope>
    <source>
        <strain evidence="15">UBT1</strain>
    </source>
</reference>
<dbReference type="Pfam" id="PF08240">
    <property type="entry name" value="ADH_N"/>
    <property type="match status" value="1"/>
</dbReference>
<evidence type="ECO:0000313" key="16">
    <source>
        <dbReference type="Proteomes" id="UP000070659"/>
    </source>
</evidence>
<dbReference type="InterPro" id="IPR013149">
    <property type="entry name" value="ADH-like_C"/>
</dbReference>
<accession>A0A132MSY5</accession>
<keyword evidence="6 11" id="KW-0560">Oxidoreductase</keyword>
<dbReference type="PANTHER" id="PTHR42940">
    <property type="entry name" value="ALCOHOL DEHYDROGENASE 1-RELATED"/>
    <property type="match status" value="1"/>
</dbReference>
<reference evidence="14" key="4">
    <citation type="submission" date="2015-04" db="EMBL/GenBank/DDBJ databases">
        <title>Physiological reanalysis, assessment of diazotrophy, and genome sequences of multiple isolates of Streptomyces thermoautotrophicus.</title>
        <authorList>
            <person name="MacKellar D.C."/>
            <person name="Lieber L."/>
            <person name="Norman J."/>
            <person name="Bolger A."/>
            <person name="Tobin C."/>
            <person name="Murray J.W."/>
            <person name="Chang R."/>
            <person name="Ford T."/>
            <person name="Nguyen P.Q."/>
            <person name="Woodward J."/>
            <person name="Permingeat H."/>
            <person name="Joshi N.S."/>
            <person name="Silver P.A."/>
            <person name="Usadel B."/>
            <person name="Rutherford A.W."/>
            <person name="Friesen M."/>
            <person name="Prell J."/>
        </authorList>
    </citation>
    <scope>NUCLEOTIDE SEQUENCE [LARGE SCALE GENOMIC DNA]</scope>
    <source>
        <strain evidence="14">H1</strain>
    </source>
</reference>
<comment type="cofactor">
    <cofactor evidence="1 9">
        <name>Zn(2+)</name>
        <dbReference type="ChEBI" id="CHEBI:29105"/>
    </cofactor>
</comment>
<evidence type="ECO:0000256" key="8">
    <source>
        <dbReference type="ARBA" id="ARBA00049243"/>
    </source>
</evidence>
<proteinExistence type="inferred from homology"/>
<dbReference type="EMBL" id="LAXD01000001">
    <property type="protein sequence ID" value="KWX00977.1"/>
    <property type="molecule type" value="Genomic_DNA"/>
</dbReference>
<reference evidence="12 16" key="1">
    <citation type="submission" date="2015-02" db="EMBL/GenBank/DDBJ databases">
        <title>Physiological reanalysis, assessment of diazotrophy, and genome sequences of multiple isolates of Streptomyces thermoautotrophicus.</title>
        <authorList>
            <person name="MacKellar D.C."/>
            <person name="Lieber L."/>
            <person name="Norman J."/>
            <person name="Bolger A."/>
            <person name="Tobin C."/>
            <person name="Murray J.W."/>
            <person name="Prell J."/>
        </authorList>
    </citation>
    <scope>NUCLEOTIDE SEQUENCE [LARGE SCALE GENOMIC DNA]</scope>
    <source>
        <strain evidence="12 16">UBT1</strain>
    </source>
</reference>
<evidence type="ECO:0000256" key="2">
    <source>
        <dbReference type="ARBA" id="ARBA00008072"/>
    </source>
</evidence>
<gene>
    <name evidence="11" type="ORF">LI90_2005</name>
    <name evidence="12" type="ORF">TH66_05575</name>
    <name evidence="13" type="ORF">TR74_20610</name>
</gene>
<dbReference type="InterPro" id="IPR013154">
    <property type="entry name" value="ADH-like_N"/>
</dbReference>
<dbReference type="GO" id="GO:0004022">
    <property type="term" value="F:alcohol dehydrogenase (NAD+) activity"/>
    <property type="evidence" value="ECO:0007669"/>
    <property type="project" value="UniProtKB-EC"/>
</dbReference>
<dbReference type="EMBL" id="JYIJ01000014">
    <property type="protein sequence ID" value="KWX04682.1"/>
    <property type="molecule type" value="Genomic_DNA"/>
</dbReference>
<evidence type="ECO:0000256" key="7">
    <source>
        <dbReference type="ARBA" id="ARBA00049164"/>
    </source>
</evidence>
<evidence type="ECO:0000256" key="4">
    <source>
        <dbReference type="ARBA" id="ARBA00022723"/>
    </source>
</evidence>
<dbReference type="Proteomes" id="UP000070598">
    <property type="component" value="Unassembled WGS sequence"/>
</dbReference>
<evidence type="ECO:0000256" key="5">
    <source>
        <dbReference type="ARBA" id="ARBA00022833"/>
    </source>
</evidence>
<dbReference type="PANTHER" id="PTHR42940:SF8">
    <property type="entry name" value="VACUOLAR PROTEIN SORTING-ASSOCIATED PROTEIN 11"/>
    <property type="match status" value="1"/>
</dbReference>
<evidence type="ECO:0000313" key="11">
    <source>
        <dbReference type="EMBL" id="KWX00977.1"/>
    </source>
</evidence>
<organism evidence="11 14">
    <name type="scientific">Carbonactinospora thermoautotrophica</name>
    <dbReference type="NCBI Taxonomy" id="1469144"/>
    <lineage>
        <taxon>Bacteria</taxon>
        <taxon>Bacillati</taxon>
        <taxon>Actinomycetota</taxon>
        <taxon>Actinomycetes</taxon>
        <taxon>Kitasatosporales</taxon>
        <taxon>Carbonactinosporaceae</taxon>
        <taxon>Carbonactinospora</taxon>
    </lineage>
</organism>
<comment type="caution">
    <text evidence="11">The sequence shown here is derived from an EMBL/GenBank/DDBJ whole genome shotgun (WGS) entry which is preliminary data.</text>
</comment>
<dbReference type="EMBL" id="JYIK01001084">
    <property type="protein sequence ID" value="KWX06879.1"/>
    <property type="molecule type" value="Genomic_DNA"/>
</dbReference>
<comment type="similarity">
    <text evidence="2 9">Belongs to the zinc-containing alcohol dehydrogenase family.</text>
</comment>